<dbReference type="EMBL" id="JBHTII010000001">
    <property type="protein sequence ID" value="MFD0790869.1"/>
    <property type="molecule type" value="Genomic_DNA"/>
</dbReference>
<protein>
    <recommendedName>
        <fullName evidence="4">Modulator of FtsH protease</fullName>
    </recommendedName>
</protein>
<gene>
    <name evidence="2" type="ORF">ACFQ0P_10690</name>
</gene>
<sequence length="162" mass="16287">MDAIAQWSDFHVAMLGATAALAGLVIVAASVNIAEIVKSATLTSRLAAAIAALVLALVVSAIGLVPDVAPLWYGVAILVATAGAAIFQIHATALIFRDPAPEDRARVLKAMLGFAPILCYGVAGVTLAMGHPAGSVVAAAGAILAIVSAIVVSWIALVEVLR</sequence>
<keyword evidence="1" id="KW-1133">Transmembrane helix</keyword>
<evidence type="ECO:0000313" key="3">
    <source>
        <dbReference type="Proteomes" id="UP001597055"/>
    </source>
</evidence>
<comment type="caution">
    <text evidence="2">The sequence shown here is derived from an EMBL/GenBank/DDBJ whole genome shotgun (WGS) entry which is preliminary data.</text>
</comment>
<reference evidence="3" key="1">
    <citation type="journal article" date="2019" name="Int. J. Syst. Evol. Microbiol.">
        <title>The Global Catalogue of Microorganisms (GCM) 10K type strain sequencing project: providing services to taxonomists for standard genome sequencing and annotation.</title>
        <authorList>
            <consortium name="The Broad Institute Genomics Platform"/>
            <consortium name="The Broad Institute Genome Sequencing Center for Infectious Disease"/>
            <person name="Wu L."/>
            <person name="Ma J."/>
        </authorList>
    </citation>
    <scope>NUCLEOTIDE SEQUENCE [LARGE SCALE GENOMIC DNA]</scope>
    <source>
        <strain evidence="3">CCUG 54523</strain>
    </source>
</reference>
<evidence type="ECO:0000313" key="2">
    <source>
        <dbReference type="EMBL" id="MFD0790869.1"/>
    </source>
</evidence>
<proteinExistence type="predicted"/>
<feature type="transmembrane region" description="Helical" evidence="1">
    <location>
        <begin position="108"/>
        <end position="130"/>
    </location>
</feature>
<keyword evidence="3" id="KW-1185">Reference proteome</keyword>
<dbReference type="Proteomes" id="UP001597055">
    <property type="component" value="Unassembled WGS sequence"/>
</dbReference>
<name>A0ABW3AJC7_9MICO</name>
<evidence type="ECO:0000256" key="1">
    <source>
        <dbReference type="SAM" id="Phobius"/>
    </source>
</evidence>
<feature type="transmembrane region" description="Helical" evidence="1">
    <location>
        <begin position="136"/>
        <end position="158"/>
    </location>
</feature>
<evidence type="ECO:0008006" key="4">
    <source>
        <dbReference type="Google" id="ProtNLM"/>
    </source>
</evidence>
<accession>A0ABW3AJC7</accession>
<feature type="transmembrane region" description="Helical" evidence="1">
    <location>
        <begin position="12"/>
        <end position="34"/>
    </location>
</feature>
<keyword evidence="1" id="KW-0472">Membrane</keyword>
<feature type="transmembrane region" description="Helical" evidence="1">
    <location>
        <begin position="71"/>
        <end position="96"/>
    </location>
</feature>
<dbReference type="RefSeq" id="WP_204978692.1">
    <property type="nucleotide sequence ID" value="NZ_JBHTII010000001.1"/>
</dbReference>
<keyword evidence="1" id="KW-0812">Transmembrane</keyword>
<feature type="transmembrane region" description="Helical" evidence="1">
    <location>
        <begin position="46"/>
        <end position="65"/>
    </location>
</feature>
<organism evidence="2 3">
    <name type="scientific">Microbacterium insulae</name>
    <dbReference type="NCBI Taxonomy" id="483014"/>
    <lineage>
        <taxon>Bacteria</taxon>
        <taxon>Bacillati</taxon>
        <taxon>Actinomycetota</taxon>
        <taxon>Actinomycetes</taxon>
        <taxon>Micrococcales</taxon>
        <taxon>Microbacteriaceae</taxon>
        <taxon>Microbacterium</taxon>
    </lineage>
</organism>